<dbReference type="SUPFAM" id="SSF53649">
    <property type="entry name" value="Alkaline phosphatase-like"/>
    <property type="match status" value="1"/>
</dbReference>
<feature type="domain" description="Sulfatase N-terminal" evidence="2">
    <location>
        <begin position="267"/>
        <end position="545"/>
    </location>
</feature>
<dbReference type="EMBL" id="UOFV01000226">
    <property type="protein sequence ID" value="VAX00861.1"/>
    <property type="molecule type" value="Genomic_DNA"/>
</dbReference>
<dbReference type="InterPro" id="IPR017850">
    <property type="entry name" value="Alkaline_phosphatase_core_sf"/>
</dbReference>
<gene>
    <name evidence="4" type="ORF">MNBD_GAMMA19-150</name>
</gene>
<dbReference type="Pfam" id="PF00884">
    <property type="entry name" value="Sulfatase"/>
    <property type="match status" value="1"/>
</dbReference>
<dbReference type="Gene3D" id="3.40.720.10">
    <property type="entry name" value="Alkaline Phosphatase, subunit A"/>
    <property type="match status" value="1"/>
</dbReference>
<dbReference type="CDD" id="cd16148">
    <property type="entry name" value="sulfatase_like"/>
    <property type="match status" value="1"/>
</dbReference>
<dbReference type="InterPro" id="IPR052701">
    <property type="entry name" value="GAG_Ulvan_Degrading_Sulfatases"/>
</dbReference>
<feature type="transmembrane region" description="Helical" evidence="1">
    <location>
        <begin position="57"/>
        <end position="84"/>
    </location>
</feature>
<dbReference type="GO" id="GO:0016787">
    <property type="term" value="F:hydrolase activity"/>
    <property type="evidence" value="ECO:0007669"/>
    <property type="project" value="UniProtKB-KW"/>
</dbReference>
<feature type="transmembrane region" description="Helical" evidence="1">
    <location>
        <begin position="25"/>
        <end position="45"/>
    </location>
</feature>
<feature type="domain" description="Inner membrane protein YejM N-terminal" evidence="3">
    <location>
        <begin position="18"/>
        <end position="259"/>
    </location>
</feature>
<evidence type="ECO:0000259" key="3">
    <source>
        <dbReference type="Pfam" id="PF11893"/>
    </source>
</evidence>
<evidence type="ECO:0000259" key="2">
    <source>
        <dbReference type="Pfam" id="PF00884"/>
    </source>
</evidence>
<sequence>MPSYEKTHIIHPAEKAPSRSELLRWAGWFFLANSFIALLIALRYLTAVQFPDGDYTVTFSILAFIGHFASMGFIGAILLFLPILLFPRRSFIFGLGIVIALIFILGITLDTFIFSQYRFHFNGMVMNLLLGGAAEEIFTFSAFLWTLLGLFVLALIGFQFWLSRRIWSFVLATPHRPFGYIVGFLLFTIFFAQNVLYAWADANTYTPITKQIRFLPAYKPLTADRWFIARGWADPKNGAKLAHIDTSSSLDYPTQPLTCTAKNTPFNIVYIVVDSWRFDTLTARATPNIYRFAKDALVFNNHYSGANSTRTGIFTLFYGLPGTYWHAMLAEQRGAEFINQLIAQDYQLGIFASAKLYSPEFDRTVFANVKNLRLQSKGNSPRQRDQNIRDEFLVFLDKQMEEKNRRSPFFGFLFFDSPHGYDFPSDYPLTFEPSLKTVNYIALNNDYDRTPLFNRYKNSVHFVDSLIAPILDKLKTDKLLDNTIVVITGDHGQEFNDNKLNYWGHNSNFSPWQTQVPMVIHWPGKDAQHINKQTSHFDISPTLMKDVLGCSNDLHDYSSGNHLLTEEPGPYLLLSNYNQFAVMEKDRLTVVDEFGNVDILDKHYRNIHDAKLSNTLMLSVMDEMSRFYKK</sequence>
<name>A0A3B1AGS4_9ZZZZ</name>
<proteinExistence type="predicted"/>
<keyword evidence="4" id="KW-0378">Hydrolase</keyword>
<dbReference type="PANTHER" id="PTHR43751:SF3">
    <property type="entry name" value="SULFATASE N-TERMINAL DOMAIN-CONTAINING PROTEIN"/>
    <property type="match status" value="1"/>
</dbReference>
<dbReference type="InterPro" id="IPR000917">
    <property type="entry name" value="Sulfatase_N"/>
</dbReference>
<dbReference type="PANTHER" id="PTHR43751">
    <property type="entry name" value="SULFATASE"/>
    <property type="match status" value="1"/>
</dbReference>
<dbReference type="Pfam" id="PF11893">
    <property type="entry name" value="DUF3413"/>
    <property type="match status" value="1"/>
</dbReference>
<organism evidence="4">
    <name type="scientific">hydrothermal vent metagenome</name>
    <dbReference type="NCBI Taxonomy" id="652676"/>
    <lineage>
        <taxon>unclassified sequences</taxon>
        <taxon>metagenomes</taxon>
        <taxon>ecological metagenomes</taxon>
    </lineage>
</organism>
<dbReference type="InterPro" id="IPR012159">
    <property type="entry name" value="YejM-like"/>
</dbReference>
<evidence type="ECO:0000313" key="4">
    <source>
        <dbReference type="EMBL" id="VAX00861.1"/>
    </source>
</evidence>
<accession>A0A3B1AGS4</accession>
<dbReference type="AlphaFoldDB" id="A0A3B1AGS4"/>
<reference evidence="4" key="1">
    <citation type="submission" date="2018-06" db="EMBL/GenBank/DDBJ databases">
        <authorList>
            <person name="Zhirakovskaya E."/>
        </authorList>
    </citation>
    <scope>NUCLEOTIDE SEQUENCE</scope>
</reference>
<feature type="transmembrane region" description="Helical" evidence="1">
    <location>
        <begin position="91"/>
        <end position="117"/>
    </location>
</feature>
<keyword evidence="1" id="KW-1133">Transmembrane helix</keyword>
<keyword evidence="1" id="KW-0812">Transmembrane</keyword>
<feature type="transmembrane region" description="Helical" evidence="1">
    <location>
        <begin position="178"/>
        <end position="200"/>
    </location>
</feature>
<keyword evidence="1" id="KW-0472">Membrane</keyword>
<feature type="transmembrane region" description="Helical" evidence="1">
    <location>
        <begin position="137"/>
        <end position="158"/>
    </location>
</feature>
<dbReference type="PIRSF" id="PIRSF004950">
    <property type="entry name" value="Mmb_sulf_HI0842"/>
    <property type="match status" value="1"/>
</dbReference>
<evidence type="ECO:0000256" key="1">
    <source>
        <dbReference type="SAM" id="Phobius"/>
    </source>
</evidence>
<protein>
    <submittedName>
        <fullName evidence="4">Predicted hydrolase of alkaline phosphatase superfamily</fullName>
    </submittedName>
</protein>
<dbReference type="InterPro" id="IPR024588">
    <property type="entry name" value="YejM_N"/>
</dbReference>